<evidence type="ECO:0000256" key="1">
    <source>
        <dbReference type="SAM" id="MobiDB-lite"/>
    </source>
</evidence>
<dbReference type="RefSeq" id="XP_014150339.1">
    <property type="nucleotide sequence ID" value="XM_014294864.1"/>
</dbReference>
<reference evidence="2 3" key="1">
    <citation type="submission" date="2011-02" db="EMBL/GenBank/DDBJ databases">
        <title>The Genome Sequence of Sphaeroforma arctica JP610.</title>
        <authorList>
            <consortium name="The Broad Institute Genome Sequencing Platform"/>
            <person name="Russ C."/>
            <person name="Cuomo C."/>
            <person name="Young S.K."/>
            <person name="Zeng Q."/>
            <person name="Gargeya S."/>
            <person name="Alvarado L."/>
            <person name="Berlin A."/>
            <person name="Chapman S.B."/>
            <person name="Chen Z."/>
            <person name="Freedman E."/>
            <person name="Gellesch M."/>
            <person name="Goldberg J."/>
            <person name="Griggs A."/>
            <person name="Gujja S."/>
            <person name="Heilman E."/>
            <person name="Heiman D."/>
            <person name="Howarth C."/>
            <person name="Mehta T."/>
            <person name="Neiman D."/>
            <person name="Pearson M."/>
            <person name="Roberts A."/>
            <person name="Saif S."/>
            <person name="Shea T."/>
            <person name="Shenoy N."/>
            <person name="Sisk P."/>
            <person name="Stolte C."/>
            <person name="Sykes S."/>
            <person name="White J."/>
            <person name="Yandava C."/>
            <person name="Burger G."/>
            <person name="Gray M.W."/>
            <person name="Holland P.W.H."/>
            <person name="King N."/>
            <person name="Lang F.B.F."/>
            <person name="Roger A.J."/>
            <person name="Ruiz-Trillo I."/>
            <person name="Haas B."/>
            <person name="Nusbaum C."/>
            <person name="Birren B."/>
        </authorList>
    </citation>
    <scope>NUCLEOTIDE SEQUENCE [LARGE SCALE GENOMIC DNA]</scope>
    <source>
        <strain evidence="2 3">JP610</strain>
    </source>
</reference>
<keyword evidence="3" id="KW-1185">Reference proteome</keyword>
<dbReference type="EMBL" id="KQ243109">
    <property type="protein sequence ID" value="KNC76437.1"/>
    <property type="molecule type" value="Genomic_DNA"/>
</dbReference>
<protein>
    <submittedName>
        <fullName evidence="2">Uncharacterized protein</fullName>
    </submittedName>
</protein>
<dbReference type="GeneID" id="25911569"/>
<gene>
    <name evidence="2" type="ORF">SARC_11065</name>
</gene>
<evidence type="ECO:0000313" key="2">
    <source>
        <dbReference type="EMBL" id="KNC76437.1"/>
    </source>
</evidence>
<feature type="compositionally biased region" description="Polar residues" evidence="1">
    <location>
        <begin position="11"/>
        <end position="25"/>
    </location>
</feature>
<feature type="region of interest" description="Disordered" evidence="1">
    <location>
        <begin position="1"/>
        <end position="64"/>
    </location>
</feature>
<dbReference type="AlphaFoldDB" id="A0A0L0FI19"/>
<evidence type="ECO:0000313" key="3">
    <source>
        <dbReference type="Proteomes" id="UP000054560"/>
    </source>
</evidence>
<dbReference type="Proteomes" id="UP000054560">
    <property type="component" value="Unassembled WGS sequence"/>
</dbReference>
<sequence>MAKYLHMRCPTPTSIHSNSHGNTPSRKAPFTPGIGDETNETTRNTEAIVHKKSVSHKRNESLSDRKDVLKISKCGSTTPQRKKSVKGRISSAVRVCFSLNLVYV</sequence>
<accession>A0A0L0FI19</accession>
<name>A0A0L0FI19_9EUKA</name>
<proteinExistence type="predicted"/>
<organism evidence="2 3">
    <name type="scientific">Sphaeroforma arctica JP610</name>
    <dbReference type="NCBI Taxonomy" id="667725"/>
    <lineage>
        <taxon>Eukaryota</taxon>
        <taxon>Ichthyosporea</taxon>
        <taxon>Ichthyophonida</taxon>
        <taxon>Sphaeroforma</taxon>
    </lineage>
</organism>